<gene>
    <name evidence="2" type="ORF">B0T10DRAFT_582792</name>
</gene>
<organism evidence="2 3">
    <name type="scientific">Thelonectria olida</name>
    <dbReference type="NCBI Taxonomy" id="1576542"/>
    <lineage>
        <taxon>Eukaryota</taxon>
        <taxon>Fungi</taxon>
        <taxon>Dikarya</taxon>
        <taxon>Ascomycota</taxon>
        <taxon>Pezizomycotina</taxon>
        <taxon>Sordariomycetes</taxon>
        <taxon>Hypocreomycetidae</taxon>
        <taxon>Hypocreales</taxon>
        <taxon>Nectriaceae</taxon>
        <taxon>Thelonectria</taxon>
    </lineage>
</organism>
<dbReference type="PANTHER" id="PTHR34846">
    <property type="entry name" value="4-CARBOXYMUCONOLACTONE DECARBOXYLASE FAMILY PROTEIN (AFU_ORTHOLOGUE AFUA_6G11590)"/>
    <property type="match status" value="1"/>
</dbReference>
<dbReference type="InterPro" id="IPR029032">
    <property type="entry name" value="AhpD-like"/>
</dbReference>
<dbReference type="EMBL" id="JAGPYM010000029">
    <property type="protein sequence ID" value="KAH6879442.1"/>
    <property type="molecule type" value="Genomic_DNA"/>
</dbReference>
<proteinExistence type="predicted"/>
<dbReference type="PANTHER" id="PTHR34846:SF5">
    <property type="entry name" value="CARBOXYMUCONOLACTONE DECARBOXYLASE-LIKE DOMAIN-CONTAINING PROTEIN"/>
    <property type="match status" value="1"/>
</dbReference>
<accession>A0A9P9AKK0</accession>
<keyword evidence="3" id="KW-1185">Reference proteome</keyword>
<keyword evidence="1" id="KW-0732">Signal</keyword>
<feature type="chain" id="PRO_5040341674" evidence="1">
    <location>
        <begin position="19"/>
        <end position="256"/>
    </location>
</feature>
<dbReference type="Proteomes" id="UP000777438">
    <property type="component" value="Unassembled WGS sequence"/>
</dbReference>
<evidence type="ECO:0000313" key="3">
    <source>
        <dbReference type="Proteomes" id="UP000777438"/>
    </source>
</evidence>
<dbReference type="SUPFAM" id="SSF69118">
    <property type="entry name" value="AhpD-like"/>
    <property type="match status" value="1"/>
</dbReference>
<evidence type="ECO:0000256" key="1">
    <source>
        <dbReference type="SAM" id="SignalP"/>
    </source>
</evidence>
<evidence type="ECO:0000313" key="2">
    <source>
        <dbReference type="EMBL" id="KAH6879442.1"/>
    </source>
</evidence>
<dbReference type="OrthoDB" id="2567457at2759"/>
<dbReference type="AlphaFoldDB" id="A0A9P9AKK0"/>
<reference evidence="2 3" key="1">
    <citation type="journal article" date="2021" name="Nat. Commun.">
        <title>Genetic determinants of endophytism in the Arabidopsis root mycobiome.</title>
        <authorList>
            <person name="Mesny F."/>
            <person name="Miyauchi S."/>
            <person name="Thiergart T."/>
            <person name="Pickel B."/>
            <person name="Atanasova L."/>
            <person name="Karlsson M."/>
            <person name="Huettel B."/>
            <person name="Barry K.W."/>
            <person name="Haridas S."/>
            <person name="Chen C."/>
            <person name="Bauer D."/>
            <person name="Andreopoulos W."/>
            <person name="Pangilinan J."/>
            <person name="LaButti K."/>
            <person name="Riley R."/>
            <person name="Lipzen A."/>
            <person name="Clum A."/>
            <person name="Drula E."/>
            <person name="Henrissat B."/>
            <person name="Kohler A."/>
            <person name="Grigoriev I.V."/>
            <person name="Martin F.M."/>
            <person name="Hacquard S."/>
        </authorList>
    </citation>
    <scope>NUCLEOTIDE SEQUENCE [LARGE SCALE GENOMIC DNA]</scope>
    <source>
        <strain evidence="2 3">MPI-CAGE-CH-0241</strain>
    </source>
</reference>
<name>A0A9P9AKK0_9HYPO</name>
<dbReference type="Gene3D" id="1.20.1290.10">
    <property type="entry name" value="AhpD-like"/>
    <property type="match status" value="1"/>
</dbReference>
<sequence length="256" mass="27802">MKLLASLSFLSGMTSVIAMPASISTTTASAVPAATSGVIPPPMHKWPNITFTQKDSLPLVPLFNTTDADPAVIKALKTIPFPRTMLSTLAHAQGLFIPLMGVLGSSFDGRTRILPIADWLTIVCRTGIRLDAQYVFDNNAHGLEIIGWSFDKINALNMSVIDINSGLGPWTHRERVLLRVIDEQLEARTNRLTTIAEAQTIFSVPELVEALIMIGTYTTFAGVARGLRVAEDSTMPGLDDIIRRIITSNYAIVNQG</sequence>
<feature type="signal peptide" evidence="1">
    <location>
        <begin position="1"/>
        <end position="18"/>
    </location>
</feature>
<protein>
    <submittedName>
        <fullName evidence="2">Uncharacterized protein</fullName>
    </submittedName>
</protein>
<comment type="caution">
    <text evidence="2">The sequence shown here is derived from an EMBL/GenBank/DDBJ whole genome shotgun (WGS) entry which is preliminary data.</text>
</comment>